<dbReference type="Gene3D" id="1.10.10.140">
    <property type="entry name" value="Cytochrome c oxidase, subunit VIb"/>
    <property type="match status" value="2"/>
</dbReference>
<feature type="signal peptide" evidence="4">
    <location>
        <begin position="1"/>
        <end position="25"/>
    </location>
</feature>
<sequence>MAAAKALMAAATVTLLYLVTICGRASVVERSMRAGPGKGRPKEEMTGSSSIASGVGGGGEEAITVEETNNETAEEPETEVELAEKKLEIKLETAPADFRFPTINQTRHCFTRYIEYHRYDETIPFGLIALGLTWFIISIKGQCFCLTGAYIAAKGEDAPECNKFAKYYCSLCPSKWVYT</sequence>
<protein>
    <submittedName>
        <fullName evidence="5">Cytochrome c oxidase subunit 6b-1-like</fullName>
    </submittedName>
</protein>
<evidence type="ECO:0000313" key="6">
    <source>
        <dbReference type="Proteomes" id="UP001327560"/>
    </source>
</evidence>
<name>A0AAQ3KGK9_9LILI</name>
<dbReference type="AlphaFoldDB" id="A0AAQ3KGK9"/>
<keyword evidence="4" id="KW-0732">Signal</keyword>
<keyword evidence="6" id="KW-1185">Reference proteome</keyword>
<reference evidence="5 6" key="1">
    <citation type="submission" date="2023-10" db="EMBL/GenBank/DDBJ databases">
        <title>Chromosome-scale genome assembly provides insights into flower coloration mechanisms of Canna indica.</title>
        <authorList>
            <person name="Li C."/>
        </authorList>
    </citation>
    <scope>NUCLEOTIDE SEQUENCE [LARGE SCALE GENOMIC DNA]</scope>
    <source>
        <tissue evidence="5">Flower</tissue>
    </source>
</reference>
<dbReference type="GO" id="GO:0005739">
    <property type="term" value="C:mitochondrion"/>
    <property type="evidence" value="ECO:0007669"/>
    <property type="project" value="UniProtKB-SubCell"/>
</dbReference>
<dbReference type="PANTHER" id="PTHR46281:SF2">
    <property type="entry name" value="CYTOCHROME C OXIDASE SUBUNIT 6B-1"/>
    <property type="match status" value="1"/>
</dbReference>
<dbReference type="CDD" id="cd00926">
    <property type="entry name" value="Cyt_c_Oxidase_VIb"/>
    <property type="match status" value="1"/>
</dbReference>
<dbReference type="InterPro" id="IPR003213">
    <property type="entry name" value="Cyt_c_oxidase_su6B"/>
</dbReference>
<dbReference type="PANTHER" id="PTHR46281">
    <property type="entry name" value="CYTOCHROME C OXIDASE SUBUNIT 6B"/>
    <property type="match status" value="1"/>
</dbReference>
<organism evidence="5 6">
    <name type="scientific">Canna indica</name>
    <name type="common">Indian-shot</name>
    <dbReference type="NCBI Taxonomy" id="4628"/>
    <lineage>
        <taxon>Eukaryota</taxon>
        <taxon>Viridiplantae</taxon>
        <taxon>Streptophyta</taxon>
        <taxon>Embryophyta</taxon>
        <taxon>Tracheophyta</taxon>
        <taxon>Spermatophyta</taxon>
        <taxon>Magnoliopsida</taxon>
        <taxon>Liliopsida</taxon>
        <taxon>Zingiberales</taxon>
        <taxon>Cannaceae</taxon>
        <taxon>Canna</taxon>
    </lineage>
</organism>
<evidence type="ECO:0000256" key="4">
    <source>
        <dbReference type="SAM" id="SignalP"/>
    </source>
</evidence>
<dbReference type="Proteomes" id="UP001327560">
    <property type="component" value="Chromosome 5"/>
</dbReference>
<comment type="subcellular location">
    <subcellularLocation>
        <location evidence="1">Mitochondrion</location>
    </subcellularLocation>
</comment>
<evidence type="ECO:0000256" key="3">
    <source>
        <dbReference type="SAM" id="MobiDB-lite"/>
    </source>
</evidence>
<feature type="region of interest" description="Disordered" evidence="3">
    <location>
        <begin position="32"/>
        <end position="59"/>
    </location>
</feature>
<dbReference type="SUPFAM" id="SSF47694">
    <property type="entry name" value="Cytochrome c oxidase subunit h"/>
    <property type="match status" value="2"/>
</dbReference>
<gene>
    <name evidence="5" type="ORF">Cni_G16766</name>
</gene>
<keyword evidence="2" id="KW-0496">Mitochondrion</keyword>
<accession>A0AAQ3KGK9</accession>
<dbReference type="InterPro" id="IPR036549">
    <property type="entry name" value="CX6/COA6-like_sf"/>
</dbReference>
<evidence type="ECO:0000313" key="5">
    <source>
        <dbReference type="EMBL" id="WOL08014.1"/>
    </source>
</evidence>
<feature type="chain" id="PRO_5042901816" evidence="4">
    <location>
        <begin position="26"/>
        <end position="179"/>
    </location>
</feature>
<dbReference type="EMBL" id="CP136894">
    <property type="protein sequence ID" value="WOL08014.1"/>
    <property type="molecule type" value="Genomic_DNA"/>
</dbReference>
<evidence type="ECO:0000256" key="1">
    <source>
        <dbReference type="ARBA" id="ARBA00004173"/>
    </source>
</evidence>
<proteinExistence type="predicted"/>
<evidence type="ECO:0000256" key="2">
    <source>
        <dbReference type="ARBA" id="ARBA00023128"/>
    </source>
</evidence>
<dbReference type="GO" id="GO:0045277">
    <property type="term" value="C:respiratory chain complex IV"/>
    <property type="evidence" value="ECO:0007669"/>
    <property type="project" value="InterPro"/>
</dbReference>